<evidence type="ECO:0000256" key="1">
    <source>
        <dbReference type="ARBA" id="ARBA00005820"/>
    </source>
</evidence>
<dbReference type="InterPro" id="IPR005158">
    <property type="entry name" value="BTAD"/>
</dbReference>
<comment type="caution">
    <text evidence="9">The sequence shown here is derived from an EMBL/GenBank/DDBJ whole genome shotgun (WGS) entry which is preliminary data.</text>
</comment>
<accession>A0ABP5L6W1</accession>
<dbReference type="InterPro" id="IPR016032">
    <property type="entry name" value="Sig_transdc_resp-reg_C-effctor"/>
</dbReference>
<evidence type="ECO:0000256" key="5">
    <source>
        <dbReference type="ARBA" id="ARBA00023163"/>
    </source>
</evidence>
<comment type="similarity">
    <text evidence="1">Belongs to the AfsR/DnrI/RedD regulatory family.</text>
</comment>
<feature type="compositionally biased region" description="Basic and acidic residues" evidence="6">
    <location>
        <begin position="262"/>
        <end position="273"/>
    </location>
</feature>
<dbReference type="InterPro" id="IPR011990">
    <property type="entry name" value="TPR-like_helical_dom_sf"/>
</dbReference>
<sequence length="1016" mass="109038">MWADPQQCLVGFKVLGSLECWVGDDRLRLGGPLQERVLATLLLEAGRVVPVARLVEAAWEDEPPGTAAHQVRKIVADLRRRLPSGAELILTDGPGYRTAVEADQLDLSLFGIRLDRAREAVAAGLPANAVDQLRAALDLWRGPALDGHGTPVIQAAATALEERRLTATEQLFALRLDLGEAAELVGDLRQVTQEHPLRETLRGQLILALYRAGRQAEALEEYGRVRELLAEELGIDPGAELTALHQAILQGSPGLAAPPKPAGEDPRPGEVRRLGPAPSSIPYDLADFTGRDDELRRLLALAGRAADQGTRIIAIDGMGGSGKTALTVHAAHRLSGRYPDGRLYIDLHGFTPQQSPLTPGEALDVLLRILGLPGDQIPDDLLSRTALWRVVTAGRRLLILLDNASDAEQVRSLLPASADCLVLITSRVRLVDLDGVESMSLGVMSAADSVALVDRTLGGGRVAADPAAADELVRLCGGLPLALRISTARLRNRPLWTVRHLVDRLTDQTRTLTELSAGERSVAASLRLSYRAMEPEPRASFRLLGLHPGGDLDVHTAAALLGVRAVEADDLLELLLDAHLLEQQEVGRYSFHDLVRSFAHGLRGPDTEAPDASAVRGLLDYYVLAVEAACELLFPGRPSHGIDLPVSSVQLPPLADAGAALAWFQREHRNLLAAVRLAAQAGLHWHAAYLPRGLGNYLRLQGCPDEGHEVGQIAVAAARQAGDRPLLRISLMNLAVAFWPLGRMQEGIACLNEAREVAVEIGDRQGEAGCLSRLGVFHNSLGEYTEGLSLLQQALPLHRESAHSREEAATLVSISSVTALLGRYPEAAEAARGALELHRQMGEPDNGALALINLARAHLGLGESDAALAALGEALDLQQRLGGSANTGLVLAWLAETHHRLGRLTAAYDFGLRALDLIWASGFTAWKAAAENILGRIQQTRAEYILAQERHGHALRLAEQIGSRIEAAYALDGLAAAAKALGDPERARVHQERADQLFDGMGIPEEIRHPAGLGCQ</sequence>
<reference evidence="10" key="1">
    <citation type="journal article" date="2019" name="Int. J. Syst. Evol. Microbiol.">
        <title>The Global Catalogue of Microorganisms (GCM) 10K type strain sequencing project: providing services to taxonomists for standard genome sequencing and annotation.</title>
        <authorList>
            <consortium name="The Broad Institute Genomics Platform"/>
            <consortium name="The Broad Institute Genome Sequencing Center for Infectious Disease"/>
            <person name="Wu L."/>
            <person name="Ma J."/>
        </authorList>
    </citation>
    <scope>NUCLEOTIDE SEQUENCE [LARGE SCALE GENOMIC DNA]</scope>
    <source>
        <strain evidence="10">JCM 14560</strain>
    </source>
</reference>
<dbReference type="SMART" id="SM01043">
    <property type="entry name" value="BTAD"/>
    <property type="match status" value="1"/>
</dbReference>
<evidence type="ECO:0000259" key="8">
    <source>
        <dbReference type="SMART" id="SM01043"/>
    </source>
</evidence>
<dbReference type="RefSeq" id="WP_344464574.1">
    <property type="nucleotide sequence ID" value="NZ_BAAANT010000013.1"/>
</dbReference>
<dbReference type="SUPFAM" id="SSF52540">
    <property type="entry name" value="P-loop containing nucleoside triphosphate hydrolases"/>
    <property type="match status" value="1"/>
</dbReference>
<dbReference type="InterPro" id="IPR036388">
    <property type="entry name" value="WH-like_DNA-bd_sf"/>
</dbReference>
<dbReference type="EMBL" id="BAAANT010000013">
    <property type="protein sequence ID" value="GAA2142583.1"/>
    <property type="molecule type" value="Genomic_DNA"/>
</dbReference>
<dbReference type="InterPro" id="IPR027417">
    <property type="entry name" value="P-loop_NTPase"/>
</dbReference>
<feature type="domain" description="OmpR/PhoB-type" evidence="7">
    <location>
        <begin position="24"/>
        <end position="98"/>
    </location>
</feature>
<dbReference type="Proteomes" id="UP001422759">
    <property type="component" value="Unassembled WGS sequence"/>
</dbReference>
<feature type="domain" description="Bacterial transcriptional activator" evidence="8">
    <location>
        <begin position="105"/>
        <end position="249"/>
    </location>
</feature>
<protein>
    <submittedName>
        <fullName evidence="9">BTAD domain-containing putative transcriptional regulator</fullName>
    </submittedName>
</protein>
<evidence type="ECO:0000313" key="10">
    <source>
        <dbReference type="Proteomes" id="UP001422759"/>
    </source>
</evidence>
<name>A0ABP5L6W1_9ACTN</name>
<dbReference type="PRINTS" id="PR00364">
    <property type="entry name" value="DISEASERSIST"/>
</dbReference>
<dbReference type="InterPro" id="IPR051677">
    <property type="entry name" value="AfsR-DnrI-RedD_regulator"/>
</dbReference>
<keyword evidence="3" id="KW-0805">Transcription regulation</keyword>
<feature type="region of interest" description="Disordered" evidence="6">
    <location>
        <begin position="252"/>
        <end position="277"/>
    </location>
</feature>
<evidence type="ECO:0000256" key="6">
    <source>
        <dbReference type="SAM" id="MobiDB-lite"/>
    </source>
</evidence>
<dbReference type="PANTHER" id="PTHR35807">
    <property type="entry name" value="TRANSCRIPTIONAL REGULATOR REDD-RELATED"/>
    <property type="match status" value="1"/>
</dbReference>
<dbReference type="Pfam" id="PF12862">
    <property type="entry name" value="ANAPC5"/>
    <property type="match status" value="1"/>
</dbReference>
<dbReference type="SUPFAM" id="SSF48452">
    <property type="entry name" value="TPR-like"/>
    <property type="match status" value="3"/>
</dbReference>
<dbReference type="Gene3D" id="1.10.10.10">
    <property type="entry name" value="Winged helix-like DNA-binding domain superfamily/Winged helix DNA-binding domain"/>
    <property type="match status" value="1"/>
</dbReference>
<dbReference type="InterPro" id="IPR026000">
    <property type="entry name" value="Apc5_dom"/>
</dbReference>
<evidence type="ECO:0000256" key="3">
    <source>
        <dbReference type="ARBA" id="ARBA00023015"/>
    </source>
</evidence>
<dbReference type="Gene3D" id="3.40.50.300">
    <property type="entry name" value="P-loop containing nucleotide triphosphate hydrolases"/>
    <property type="match status" value="1"/>
</dbReference>
<organism evidence="9 10">
    <name type="scientific">Kitasatospora kazusensis</name>
    <dbReference type="NCBI Taxonomy" id="407974"/>
    <lineage>
        <taxon>Bacteria</taxon>
        <taxon>Bacillati</taxon>
        <taxon>Actinomycetota</taxon>
        <taxon>Actinomycetes</taxon>
        <taxon>Kitasatosporales</taxon>
        <taxon>Streptomycetaceae</taxon>
        <taxon>Kitasatospora</taxon>
    </lineage>
</organism>
<keyword evidence="10" id="KW-1185">Reference proteome</keyword>
<dbReference type="CDD" id="cd15831">
    <property type="entry name" value="BTAD"/>
    <property type="match status" value="1"/>
</dbReference>
<proteinExistence type="inferred from homology"/>
<dbReference type="Pfam" id="PF03704">
    <property type="entry name" value="BTAD"/>
    <property type="match status" value="1"/>
</dbReference>
<dbReference type="SMART" id="SM00862">
    <property type="entry name" value="Trans_reg_C"/>
    <property type="match status" value="1"/>
</dbReference>
<dbReference type="Gene3D" id="1.25.40.10">
    <property type="entry name" value="Tetratricopeptide repeat domain"/>
    <property type="match status" value="3"/>
</dbReference>
<dbReference type="InterPro" id="IPR001867">
    <property type="entry name" value="OmpR/PhoB-type_DNA-bd"/>
</dbReference>
<keyword evidence="2" id="KW-0902">Two-component regulatory system</keyword>
<dbReference type="Pfam" id="PF13424">
    <property type="entry name" value="TPR_12"/>
    <property type="match status" value="1"/>
</dbReference>
<evidence type="ECO:0000313" key="9">
    <source>
        <dbReference type="EMBL" id="GAA2142583.1"/>
    </source>
</evidence>
<evidence type="ECO:0000256" key="2">
    <source>
        <dbReference type="ARBA" id="ARBA00023012"/>
    </source>
</evidence>
<evidence type="ECO:0000256" key="4">
    <source>
        <dbReference type="ARBA" id="ARBA00023125"/>
    </source>
</evidence>
<dbReference type="SUPFAM" id="SSF46894">
    <property type="entry name" value="C-terminal effector domain of the bipartite response regulators"/>
    <property type="match status" value="1"/>
</dbReference>
<keyword evidence="4" id="KW-0238">DNA-binding</keyword>
<gene>
    <name evidence="9" type="ORF">GCM10009760_27870</name>
</gene>
<dbReference type="PANTHER" id="PTHR35807:SF1">
    <property type="entry name" value="TRANSCRIPTIONAL REGULATOR REDD"/>
    <property type="match status" value="1"/>
</dbReference>
<dbReference type="SMART" id="SM00028">
    <property type="entry name" value="TPR"/>
    <property type="match status" value="4"/>
</dbReference>
<evidence type="ECO:0000259" key="7">
    <source>
        <dbReference type="SMART" id="SM00862"/>
    </source>
</evidence>
<keyword evidence="5" id="KW-0804">Transcription</keyword>
<dbReference type="InterPro" id="IPR019734">
    <property type="entry name" value="TPR_rpt"/>
</dbReference>